<dbReference type="Pfam" id="PF11127">
    <property type="entry name" value="YgaP-like_TM"/>
    <property type="match status" value="1"/>
</dbReference>
<reference evidence="2 3" key="1">
    <citation type="journal article" date="2016" name="Nat. Commun.">
        <title>Thousands of microbial genomes shed light on interconnected biogeochemical processes in an aquifer system.</title>
        <authorList>
            <person name="Anantharaman K."/>
            <person name="Brown C.T."/>
            <person name="Hug L.A."/>
            <person name="Sharon I."/>
            <person name="Castelle C.J."/>
            <person name="Probst A.J."/>
            <person name="Thomas B.C."/>
            <person name="Singh A."/>
            <person name="Wilkins M.J."/>
            <person name="Karaoz U."/>
            <person name="Brodie E.L."/>
            <person name="Williams K.H."/>
            <person name="Hubbard S.S."/>
            <person name="Banfield J.F."/>
        </authorList>
    </citation>
    <scope>NUCLEOTIDE SEQUENCE [LARGE SCALE GENOMIC DNA]</scope>
</reference>
<dbReference type="EMBL" id="MELK01000006">
    <property type="protein sequence ID" value="OFW60175.1"/>
    <property type="molecule type" value="Genomic_DNA"/>
</dbReference>
<evidence type="ECO:0000313" key="3">
    <source>
        <dbReference type="Proteomes" id="UP000177876"/>
    </source>
</evidence>
<protein>
    <recommendedName>
        <fullName evidence="1">Inner membrane protein YgaP-like transmembrane domain-containing protein</fullName>
    </recommendedName>
</protein>
<evidence type="ECO:0000259" key="1">
    <source>
        <dbReference type="Pfam" id="PF11127"/>
    </source>
</evidence>
<dbReference type="AlphaFoldDB" id="A0A1F2WTM3"/>
<organism evidence="2 3">
    <name type="scientific">Candidatus Solincola sediminis</name>
    <dbReference type="NCBI Taxonomy" id="1797199"/>
    <lineage>
        <taxon>Bacteria</taxon>
        <taxon>Bacillati</taxon>
        <taxon>Actinomycetota</taxon>
        <taxon>Candidatus Geothermincolia</taxon>
        <taxon>Candidatus Geothermincolales</taxon>
        <taxon>Candidatus Geothermincolaceae</taxon>
        <taxon>Candidatus Solincola</taxon>
    </lineage>
</organism>
<feature type="domain" description="Inner membrane protein YgaP-like transmembrane" evidence="1">
    <location>
        <begin position="1"/>
        <end position="62"/>
    </location>
</feature>
<evidence type="ECO:0000313" key="2">
    <source>
        <dbReference type="EMBL" id="OFW60175.1"/>
    </source>
</evidence>
<dbReference type="InterPro" id="IPR021309">
    <property type="entry name" value="YgaP-like_TM"/>
</dbReference>
<accession>A0A1F2WTM3</accession>
<sequence length="74" mass="7794">MEQNVGMMDKAGRLALAAILFGIAWHKPGKIRVLAAFEAGMLTMSAASGYCPLYKVIGMNTACSSDQSCCSDCS</sequence>
<proteinExistence type="predicted"/>
<dbReference type="Proteomes" id="UP000177876">
    <property type="component" value="Unassembled WGS sequence"/>
</dbReference>
<comment type="caution">
    <text evidence="2">The sequence shown here is derived from an EMBL/GenBank/DDBJ whole genome shotgun (WGS) entry which is preliminary data.</text>
</comment>
<name>A0A1F2WTM3_9ACTN</name>
<gene>
    <name evidence="2" type="ORF">A2Y75_02510</name>
</gene>